<evidence type="ECO:0000256" key="4">
    <source>
        <dbReference type="HAMAP-Rule" id="MF_00028"/>
    </source>
</evidence>
<dbReference type="NCBIfam" id="TIGR00313">
    <property type="entry name" value="cobQ"/>
    <property type="match status" value="1"/>
</dbReference>
<dbReference type="InterPro" id="IPR011698">
    <property type="entry name" value="GATase_3"/>
</dbReference>
<dbReference type="Pfam" id="PF01656">
    <property type="entry name" value="CbiA"/>
    <property type="match status" value="1"/>
</dbReference>
<dbReference type="PATRIC" id="fig|1226633.4.peg.407"/>
<dbReference type="PANTHER" id="PTHR21343">
    <property type="entry name" value="DETHIOBIOTIN SYNTHETASE"/>
    <property type="match status" value="1"/>
</dbReference>
<feature type="domain" description="CobB/CobQ-like glutamine amidotransferase" evidence="6">
    <location>
        <begin position="273"/>
        <end position="449"/>
    </location>
</feature>
<dbReference type="GO" id="GO:0003824">
    <property type="term" value="F:catalytic activity"/>
    <property type="evidence" value="ECO:0007669"/>
    <property type="project" value="InterPro"/>
</dbReference>
<evidence type="ECO:0000313" key="8">
    <source>
        <dbReference type="Proteomes" id="UP000031184"/>
    </source>
</evidence>
<evidence type="ECO:0000259" key="6">
    <source>
        <dbReference type="Pfam" id="PF07685"/>
    </source>
</evidence>
<dbReference type="CDD" id="cd01750">
    <property type="entry name" value="GATase1_CobQ"/>
    <property type="match status" value="1"/>
</dbReference>
<evidence type="ECO:0000256" key="2">
    <source>
        <dbReference type="ARBA" id="ARBA00022573"/>
    </source>
</evidence>
<comment type="similarity">
    <text evidence="4">Belongs to the CobB/CobQ family. CobQ subfamily.</text>
</comment>
<dbReference type="EMBL" id="AUZI01000010">
    <property type="protein sequence ID" value="KID49932.1"/>
    <property type="molecule type" value="Genomic_DNA"/>
</dbReference>
<accession>A0A017H3E5</accession>
<keyword evidence="3 4" id="KW-0315">Glutamine amidotransferase</keyword>
<comment type="function">
    <text evidence="4">Catalyzes amidations at positions B, D, E, and G on adenosylcobyrinic A,C-diamide. NH(2) groups are provided by glutamine, and one molecule of ATP is hydrogenolyzed for each amidation.</text>
</comment>
<feature type="domain" description="CobQ/CobB/MinD/ParA nucleotide binding" evidence="5">
    <location>
        <begin position="20"/>
        <end position="246"/>
    </location>
</feature>
<dbReference type="CDD" id="cd05389">
    <property type="entry name" value="CobQ_N"/>
    <property type="match status" value="1"/>
</dbReference>
<comment type="caution">
    <text evidence="7">The sequence shown here is derived from an EMBL/GenBank/DDBJ whole genome shotgun (WGS) entry which is preliminary data.</text>
</comment>
<feature type="active site" description="Nucleophile" evidence="4">
    <location>
        <position position="351"/>
    </location>
</feature>
<dbReference type="SUPFAM" id="SSF52317">
    <property type="entry name" value="Class I glutamine amidotransferase-like"/>
    <property type="match status" value="1"/>
</dbReference>
<dbReference type="GO" id="GO:0015420">
    <property type="term" value="F:ABC-type vitamin B12 transporter activity"/>
    <property type="evidence" value="ECO:0007669"/>
    <property type="project" value="UniProtKB-UniRule"/>
</dbReference>
<protein>
    <recommendedName>
        <fullName evidence="4">Cobyric acid synthase</fullName>
    </recommendedName>
</protein>
<gene>
    <name evidence="4" type="primary">cobQ</name>
    <name evidence="7" type="ORF">C095_02065</name>
</gene>
<feature type="active site" evidence="4">
    <location>
        <position position="442"/>
    </location>
</feature>
<evidence type="ECO:0000313" key="7">
    <source>
        <dbReference type="EMBL" id="KID49932.1"/>
    </source>
</evidence>
<dbReference type="GO" id="GO:0009236">
    <property type="term" value="P:cobalamin biosynthetic process"/>
    <property type="evidence" value="ECO:0007669"/>
    <property type="project" value="UniProtKB-UniRule"/>
</dbReference>
<comment type="pathway">
    <text evidence="1 4">Cofactor biosynthesis; adenosylcobalamin biosynthesis.</text>
</comment>
<evidence type="ECO:0000259" key="5">
    <source>
        <dbReference type="Pfam" id="PF01656"/>
    </source>
</evidence>
<evidence type="ECO:0000256" key="3">
    <source>
        <dbReference type="ARBA" id="ARBA00022962"/>
    </source>
</evidence>
<proteinExistence type="inferred from homology"/>
<organism evidence="7 8">
    <name type="scientific">Fusobacterium necrophorum subsp. funduliforme B35</name>
    <dbReference type="NCBI Taxonomy" id="1226633"/>
    <lineage>
        <taxon>Bacteria</taxon>
        <taxon>Fusobacteriati</taxon>
        <taxon>Fusobacteriota</taxon>
        <taxon>Fusobacteriia</taxon>
        <taxon>Fusobacteriales</taxon>
        <taxon>Fusobacteriaceae</taxon>
        <taxon>Fusobacterium</taxon>
    </lineage>
</organism>
<name>A0A017H3E5_9FUSO</name>
<dbReference type="InterPro" id="IPR029062">
    <property type="entry name" value="Class_I_gatase-like"/>
</dbReference>
<dbReference type="Pfam" id="PF07685">
    <property type="entry name" value="GATase_3"/>
    <property type="match status" value="1"/>
</dbReference>
<dbReference type="InterPro" id="IPR027417">
    <property type="entry name" value="P-loop_NTPase"/>
</dbReference>
<dbReference type="InterPro" id="IPR033949">
    <property type="entry name" value="CobQ_GATase1"/>
</dbReference>
<evidence type="ECO:0000256" key="1">
    <source>
        <dbReference type="ARBA" id="ARBA00004953"/>
    </source>
</evidence>
<sequence>MSKTLKEMEEENKEIVMKKLMIQGTSSSAGKTTIVAGLCRVLAKSGKKVCPFKSQNMALNSYVDEEGREVSRATALQAEAAMTKVKVSMNPILLKANRDDESQVLVEGVPFSTLKAKEYFSMSSQFKKIAKKNFEALAKEYDYCILEGGGSPAEINLRQYDYVNMGMAEMIDAPVVLVGNIEIGGVFASLYGTVMLLDEEDRKRIQGIIINKFRGDIDLLKPGIAMLEERLAKEGYSIPVLGVLPCMDIALEEEDSLSSQFLQKKPEKEKIVISILKGKQMGNTTDFQPLLQYSDVLLRYVESPEELGEEDLIILAGSKNTLEEVEYFRSKGFDKKLQEMHGKGISILGICGGFQALGDQITDPLHIDGNLEKVEGFHLFSMTSTMEEEKVKRQVRQKINMEEGLLKGCLGMEVEGYEIHHGRSSILSPIYGKDEVYGTYIHGIFENGEFTRVFLNNLRKRKKYRTEEKAKDYRKFKDLQYETLAKNIEKHIDMEKLYQIFR</sequence>
<dbReference type="InterPro" id="IPR004459">
    <property type="entry name" value="CobQ_synth"/>
</dbReference>
<dbReference type="AlphaFoldDB" id="A0A017H3E5"/>
<dbReference type="Gene3D" id="3.40.50.880">
    <property type="match status" value="1"/>
</dbReference>
<dbReference type="Proteomes" id="UP000031184">
    <property type="component" value="Unassembled WGS sequence"/>
</dbReference>
<dbReference type="HAMAP" id="MF_00028">
    <property type="entry name" value="CobQ"/>
    <property type="match status" value="1"/>
</dbReference>
<dbReference type="PROSITE" id="PS51274">
    <property type="entry name" value="GATASE_COBBQ"/>
    <property type="match status" value="1"/>
</dbReference>
<dbReference type="PANTHER" id="PTHR21343:SF1">
    <property type="entry name" value="COBYRIC ACID SYNTHASE"/>
    <property type="match status" value="1"/>
</dbReference>
<dbReference type="UniPathway" id="UPA00148"/>
<dbReference type="SUPFAM" id="SSF52540">
    <property type="entry name" value="P-loop containing nucleoside triphosphate hydrolases"/>
    <property type="match status" value="1"/>
</dbReference>
<dbReference type="Gene3D" id="3.40.50.300">
    <property type="entry name" value="P-loop containing nucleotide triphosphate hydrolases"/>
    <property type="match status" value="1"/>
</dbReference>
<dbReference type="InterPro" id="IPR002586">
    <property type="entry name" value="CobQ/CobB/MinD/ParA_Nub-bd_dom"/>
</dbReference>
<dbReference type="NCBIfam" id="NF001989">
    <property type="entry name" value="PRK00784.1"/>
    <property type="match status" value="1"/>
</dbReference>
<keyword evidence="2 4" id="KW-0169">Cobalamin biosynthesis</keyword>
<reference evidence="7 8" key="1">
    <citation type="submission" date="2013-08" db="EMBL/GenBank/DDBJ databases">
        <title>An opportunistic ruminal bacterium that causes liver abscesses in cattle.</title>
        <authorList>
            <person name="Benahmed F.H."/>
            <person name="Rasmussen M."/>
            <person name="Harbottle H."/>
            <person name="Soppet D."/>
            <person name="Nagaraja T.G."/>
            <person name="Davidson M."/>
        </authorList>
    </citation>
    <scope>NUCLEOTIDE SEQUENCE [LARGE SCALE GENOMIC DNA]</scope>
    <source>
        <strain evidence="7 8">B35</strain>
    </source>
</reference>
<dbReference type="InterPro" id="IPR047045">
    <property type="entry name" value="CobQ_N"/>
</dbReference>